<dbReference type="InterPro" id="IPR036890">
    <property type="entry name" value="HATPase_C_sf"/>
</dbReference>
<dbReference type="STRING" id="1349421.OI18_06700"/>
<feature type="transmembrane region" description="Helical" evidence="1">
    <location>
        <begin position="94"/>
        <end position="112"/>
    </location>
</feature>
<dbReference type="Pfam" id="PF06580">
    <property type="entry name" value="His_kinase"/>
    <property type="match status" value="1"/>
</dbReference>
<keyword evidence="1" id="KW-1133">Transmembrane helix</keyword>
<accession>A0A0C1IXZ6</accession>
<gene>
    <name evidence="3" type="ORF">OI18_06700</name>
</gene>
<name>A0A0C1IXZ6_9BACT</name>
<keyword evidence="4" id="KW-1185">Reference proteome</keyword>
<reference evidence="3 4" key="1">
    <citation type="submission" date="2014-11" db="EMBL/GenBank/DDBJ databases">
        <title>Genome sequence of Flavihumibacter solisilvae 3-3.</title>
        <authorList>
            <person name="Zhou G."/>
            <person name="Li M."/>
            <person name="Wang G."/>
        </authorList>
    </citation>
    <scope>NUCLEOTIDE SEQUENCE [LARGE SCALE GENOMIC DNA]</scope>
    <source>
        <strain evidence="3 4">3-3</strain>
    </source>
</reference>
<comment type="caution">
    <text evidence="3">The sequence shown here is derived from an EMBL/GenBank/DDBJ whole genome shotgun (WGS) entry which is preliminary data.</text>
</comment>
<proteinExistence type="predicted"/>
<evidence type="ECO:0000256" key="1">
    <source>
        <dbReference type="SAM" id="Phobius"/>
    </source>
</evidence>
<evidence type="ECO:0000259" key="2">
    <source>
        <dbReference type="Pfam" id="PF06580"/>
    </source>
</evidence>
<feature type="domain" description="Signal transduction histidine kinase internal region" evidence="2">
    <location>
        <begin position="132"/>
        <end position="211"/>
    </location>
</feature>
<keyword evidence="1" id="KW-0812">Transmembrane</keyword>
<organism evidence="3 4">
    <name type="scientific">Flavihumibacter solisilvae</name>
    <dbReference type="NCBI Taxonomy" id="1349421"/>
    <lineage>
        <taxon>Bacteria</taxon>
        <taxon>Pseudomonadati</taxon>
        <taxon>Bacteroidota</taxon>
        <taxon>Chitinophagia</taxon>
        <taxon>Chitinophagales</taxon>
        <taxon>Chitinophagaceae</taxon>
        <taxon>Flavihumibacter</taxon>
    </lineage>
</organism>
<dbReference type="GO" id="GO:0000155">
    <property type="term" value="F:phosphorelay sensor kinase activity"/>
    <property type="evidence" value="ECO:0007669"/>
    <property type="project" value="InterPro"/>
</dbReference>
<dbReference type="Gene3D" id="3.30.565.10">
    <property type="entry name" value="Histidine kinase-like ATPase, C-terminal domain"/>
    <property type="match status" value="1"/>
</dbReference>
<dbReference type="AlphaFoldDB" id="A0A0C1IXZ6"/>
<dbReference type="InterPro" id="IPR050640">
    <property type="entry name" value="Bact_2-comp_sensor_kinase"/>
</dbReference>
<evidence type="ECO:0000313" key="3">
    <source>
        <dbReference type="EMBL" id="KIC95379.1"/>
    </source>
</evidence>
<protein>
    <recommendedName>
        <fullName evidence="2">Signal transduction histidine kinase internal region domain-containing protein</fullName>
    </recommendedName>
</protein>
<dbReference type="SUPFAM" id="SSF55874">
    <property type="entry name" value="ATPase domain of HSP90 chaperone/DNA topoisomerase II/histidine kinase"/>
    <property type="match status" value="1"/>
</dbReference>
<dbReference type="InterPro" id="IPR010559">
    <property type="entry name" value="Sig_transdc_His_kin_internal"/>
</dbReference>
<dbReference type="PANTHER" id="PTHR34220:SF7">
    <property type="entry name" value="SENSOR HISTIDINE KINASE YPDA"/>
    <property type="match status" value="1"/>
</dbReference>
<dbReference type="PANTHER" id="PTHR34220">
    <property type="entry name" value="SENSOR HISTIDINE KINASE YPDA"/>
    <property type="match status" value="1"/>
</dbReference>
<sequence length="328" mass="36962">MNFFTLLQMGFPFITSLTDSLFNAGLLILGNSAIMHTFRYYQPPAGKFWITLVLAAVFAFLLALAAHLLLPVIIRGDPAYNSLLNRTFGIRTGFAILMVGMMVVLNILWNLLNRQGEAAERAQETLALAREAELFKLRQQLQPHFLFNSLNSINALVGSQPKEARKMIEQLSTFLRATINRKDGELVPLAEEMEQINRYLEIEKLRFGHRLQTEIHINENCTEAALPPLLLQPIVENAIKFGLYDTIGEVTIRLNSNCQNGFLTIEVTNPFDPGTSPARRGTGFGLSAVQRRLYLIFGRQDLLRSEALNNLFTTTINIPQHYVQGNNN</sequence>
<feature type="transmembrane region" description="Helical" evidence="1">
    <location>
        <begin position="20"/>
        <end position="41"/>
    </location>
</feature>
<feature type="transmembrane region" description="Helical" evidence="1">
    <location>
        <begin position="48"/>
        <end position="74"/>
    </location>
</feature>
<dbReference type="EMBL" id="JSVC01000007">
    <property type="protein sequence ID" value="KIC95379.1"/>
    <property type="molecule type" value="Genomic_DNA"/>
</dbReference>
<evidence type="ECO:0000313" key="4">
    <source>
        <dbReference type="Proteomes" id="UP000031408"/>
    </source>
</evidence>
<dbReference type="Proteomes" id="UP000031408">
    <property type="component" value="Unassembled WGS sequence"/>
</dbReference>
<dbReference type="GO" id="GO:0016020">
    <property type="term" value="C:membrane"/>
    <property type="evidence" value="ECO:0007669"/>
    <property type="project" value="InterPro"/>
</dbReference>
<keyword evidence="1" id="KW-0472">Membrane</keyword>